<dbReference type="InterPro" id="IPR050452">
    <property type="entry name" value="Metacaspase"/>
</dbReference>
<name>A0A3P5WV35_9RHOB</name>
<dbReference type="EMBL" id="UXAW01000051">
    <property type="protein sequence ID" value="VDC25232.1"/>
    <property type="molecule type" value="Genomic_DNA"/>
</dbReference>
<dbReference type="Pfam" id="PF00656">
    <property type="entry name" value="Peptidase_C14"/>
    <property type="match status" value="1"/>
</dbReference>
<evidence type="ECO:0000256" key="1">
    <source>
        <dbReference type="SAM" id="SignalP"/>
    </source>
</evidence>
<dbReference type="Gene3D" id="3.40.50.1460">
    <property type="match status" value="1"/>
</dbReference>
<dbReference type="GO" id="GO:0005737">
    <property type="term" value="C:cytoplasm"/>
    <property type="evidence" value="ECO:0007669"/>
    <property type="project" value="TreeGrafter"/>
</dbReference>
<dbReference type="RefSeq" id="WP_160144564.1">
    <property type="nucleotide sequence ID" value="NZ_UXAW01000051.1"/>
</dbReference>
<feature type="chain" id="PRO_5018207717" evidence="1">
    <location>
        <begin position="23"/>
        <end position="659"/>
    </location>
</feature>
<dbReference type="Proteomes" id="UP000277498">
    <property type="component" value="Unassembled WGS sequence"/>
</dbReference>
<keyword evidence="1" id="KW-0732">Signal</keyword>
<feature type="domain" description="Peptidase C14 caspase" evidence="2">
    <location>
        <begin position="25"/>
        <end position="286"/>
    </location>
</feature>
<gene>
    <name evidence="3" type="ORF">XINFAN_01470</name>
</gene>
<protein>
    <submittedName>
        <fullName evidence="3">Caspase domain protein</fullName>
    </submittedName>
</protein>
<proteinExistence type="predicted"/>
<reference evidence="3 4" key="1">
    <citation type="submission" date="2018-11" db="EMBL/GenBank/DDBJ databases">
        <authorList>
            <person name="Criscuolo A."/>
        </authorList>
    </citation>
    <scope>NUCLEOTIDE SEQUENCE [LARGE SCALE GENOMIC DNA]</scope>
    <source>
        <strain evidence="3">ACIP111625</strain>
    </source>
</reference>
<evidence type="ECO:0000259" key="2">
    <source>
        <dbReference type="Pfam" id="PF00656"/>
    </source>
</evidence>
<sequence length="659" mass="67377">MKPALAYALMTTAFMAAAPARAEVHALLIGVGDYAVLDADLQGPPHDARLMAETLTARGVAPGAITVLSTDPTDLPEGAATGLPTREGILAALDSLASTATPGDTVVFYFSGHGAQAPDLSGDEGGGYDEIFLPMDASGWKGEIGMVENAIIDDELQAWAQTLLTNGVQLVGVIDACHSATGFRALDQGHGVARSLAPDLLGIPEDAAPAPFTGANELTGDFVFLYSSQSDERSFEYPLGDTGIWHGEFTLRLAQVLAAAPEASWAQVLAAASDAMVQGPARQIPEGEGPLLTAGVFGEGTGTARLRVGDGALRAGLLQGLAEGAEIALYAEGAGGEPLGTARLGKVSAREAAIEGALPEGAAWAELIALPPPEPLALAAPVRADLADGEDYTAWLAALDGAGAARPDFVPVLTDGGLVLAGPDGVLDPQGPGSSLRVLPGPDETEAAALARVLDTAAHGLRLAGVLSAAAGRGLTKTEVIRVEIERRPGAQSGDGCTGKTGPGEAYDPALGVSGCDQLWLTLTNASGKAQDVSVLYLDTGFAVQPIWPGDNMVNRLAPGESARVGMRIDPVHAAGTEEIWVLAVPMADARAPRADLTTLASPGVNRNLPGGAENPVTLWLDAQITPPDADTADLRGFSLKPADLTMIRRIVRLNPGAA</sequence>
<dbReference type="GO" id="GO:0004197">
    <property type="term" value="F:cysteine-type endopeptidase activity"/>
    <property type="evidence" value="ECO:0007669"/>
    <property type="project" value="InterPro"/>
</dbReference>
<dbReference type="InterPro" id="IPR029030">
    <property type="entry name" value="Caspase-like_dom_sf"/>
</dbReference>
<dbReference type="GO" id="GO:0006508">
    <property type="term" value="P:proteolysis"/>
    <property type="evidence" value="ECO:0007669"/>
    <property type="project" value="InterPro"/>
</dbReference>
<dbReference type="AlphaFoldDB" id="A0A3P5WV35"/>
<organism evidence="3 4">
    <name type="scientific">Pseudogemmobacter humi</name>
    <dbReference type="NCBI Taxonomy" id="2483812"/>
    <lineage>
        <taxon>Bacteria</taxon>
        <taxon>Pseudomonadati</taxon>
        <taxon>Pseudomonadota</taxon>
        <taxon>Alphaproteobacteria</taxon>
        <taxon>Rhodobacterales</taxon>
        <taxon>Paracoccaceae</taxon>
        <taxon>Pseudogemmobacter</taxon>
    </lineage>
</organism>
<keyword evidence="4" id="KW-1185">Reference proteome</keyword>
<evidence type="ECO:0000313" key="3">
    <source>
        <dbReference type="EMBL" id="VDC25232.1"/>
    </source>
</evidence>
<dbReference type="SUPFAM" id="SSF52129">
    <property type="entry name" value="Caspase-like"/>
    <property type="match status" value="1"/>
</dbReference>
<dbReference type="InterPro" id="IPR011600">
    <property type="entry name" value="Pept_C14_caspase"/>
</dbReference>
<dbReference type="PANTHER" id="PTHR48104:SF30">
    <property type="entry name" value="METACASPASE-1"/>
    <property type="match status" value="1"/>
</dbReference>
<accession>A0A3P5WV35</accession>
<evidence type="ECO:0000313" key="4">
    <source>
        <dbReference type="Proteomes" id="UP000277498"/>
    </source>
</evidence>
<dbReference type="PANTHER" id="PTHR48104">
    <property type="entry name" value="METACASPASE-4"/>
    <property type="match status" value="1"/>
</dbReference>
<dbReference type="OrthoDB" id="5489622at2"/>
<feature type="signal peptide" evidence="1">
    <location>
        <begin position="1"/>
        <end position="22"/>
    </location>
</feature>